<proteinExistence type="predicted"/>
<dbReference type="Proteomes" id="UP000297245">
    <property type="component" value="Unassembled WGS sequence"/>
</dbReference>
<evidence type="ECO:0000313" key="2">
    <source>
        <dbReference type="EMBL" id="THU81164.1"/>
    </source>
</evidence>
<organism evidence="2 3">
    <name type="scientific">Dendrothele bispora (strain CBS 962.96)</name>
    <dbReference type="NCBI Taxonomy" id="1314807"/>
    <lineage>
        <taxon>Eukaryota</taxon>
        <taxon>Fungi</taxon>
        <taxon>Dikarya</taxon>
        <taxon>Basidiomycota</taxon>
        <taxon>Agaricomycotina</taxon>
        <taxon>Agaricomycetes</taxon>
        <taxon>Agaricomycetidae</taxon>
        <taxon>Agaricales</taxon>
        <taxon>Agaricales incertae sedis</taxon>
        <taxon>Dendrothele</taxon>
    </lineage>
</organism>
<name>A0A4S8KYP3_DENBC</name>
<evidence type="ECO:0000256" key="1">
    <source>
        <dbReference type="SAM" id="MobiDB-lite"/>
    </source>
</evidence>
<feature type="compositionally biased region" description="Low complexity" evidence="1">
    <location>
        <begin position="146"/>
        <end position="157"/>
    </location>
</feature>
<evidence type="ECO:0000313" key="3">
    <source>
        <dbReference type="Proteomes" id="UP000297245"/>
    </source>
</evidence>
<keyword evidence="3" id="KW-1185">Reference proteome</keyword>
<sequence>MAVGYMSLGIVQILETLSGFCNPSMGSVLVLDPRFKFLHILEEHHDPSVSLLALQALQTRTTIAIKRMNTYLHYLQSERAVFSQDLRDKDLGKLLARPQYKLAIQDPNKVGDRLFKPMLKKGYVPRSSYYKPSRFSFHVPSEQPPSISSVLPSQSQSAPRNLHDRKENEQVPLPNNLGIPMPESLSAILPN</sequence>
<dbReference type="OrthoDB" id="2989668at2759"/>
<protein>
    <submittedName>
        <fullName evidence="2">Uncharacterized protein</fullName>
    </submittedName>
</protein>
<feature type="region of interest" description="Disordered" evidence="1">
    <location>
        <begin position="146"/>
        <end position="191"/>
    </location>
</feature>
<dbReference type="EMBL" id="ML179833">
    <property type="protein sequence ID" value="THU81164.1"/>
    <property type="molecule type" value="Genomic_DNA"/>
</dbReference>
<dbReference type="AlphaFoldDB" id="A0A4S8KYP3"/>
<gene>
    <name evidence="2" type="ORF">K435DRAFT_873615</name>
</gene>
<accession>A0A4S8KYP3</accession>
<reference evidence="2 3" key="1">
    <citation type="journal article" date="2019" name="Nat. Ecol. Evol.">
        <title>Megaphylogeny resolves global patterns of mushroom evolution.</title>
        <authorList>
            <person name="Varga T."/>
            <person name="Krizsan K."/>
            <person name="Foldi C."/>
            <person name="Dima B."/>
            <person name="Sanchez-Garcia M."/>
            <person name="Sanchez-Ramirez S."/>
            <person name="Szollosi G.J."/>
            <person name="Szarkandi J.G."/>
            <person name="Papp V."/>
            <person name="Albert L."/>
            <person name="Andreopoulos W."/>
            <person name="Angelini C."/>
            <person name="Antonin V."/>
            <person name="Barry K.W."/>
            <person name="Bougher N.L."/>
            <person name="Buchanan P."/>
            <person name="Buyck B."/>
            <person name="Bense V."/>
            <person name="Catcheside P."/>
            <person name="Chovatia M."/>
            <person name="Cooper J."/>
            <person name="Damon W."/>
            <person name="Desjardin D."/>
            <person name="Finy P."/>
            <person name="Geml J."/>
            <person name="Haridas S."/>
            <person name="Hughes K."/>
            <person name="Justo A."/>
            <person name="Karasinski D."/>
            <person name="Kautmanova I."/>
            <person name="Kiss B."/>
            <person name="Kocsube S."/>
            <person name="Kotiranta H."/>
            <person name="LaButti K.M."/>
            <person name="Lechner B.E."/>
            <person name="Liimatainen K."/>
            <person name="Lipzen A."/>
            <person name="Lukacs Z."/>
            <person name="Mihaltcheva S."/>
            <person name="Morgado L.N."/>
            <person name="Niskanen T."/>
            <person name="Noordeloos M.E."/>
            <person name="Ohm R.A."/>
            <person name="Ortiz-Santana B."/>
            <person name="Ovrebo C."/>
            <person name="Racz N."/>
            <person name="Riley R."/>
            <person name="Savchenko A."/>
            <person name="Shiryaev A."/>
            <person name="Soop K."/>
            <person name="Spirin V."/>
            <person name="Szebenyi C."/>
            <person name="Tomsovsky M."/>
            <person name="Tulloss R.E."/>
            <person name="Uehling J."/>
            <person name="Grigoriev I.V."/>
            <person name="Vagvolgyi C."/>
            <person name="Papp T."/>
            <person name="Martin F.M."/>
            <person name="Miettinen O."/>
            <person name="Hibbett D.S."/>
            <person name="Nagy L.G."/>
        </authorList>
    </citation>
    <scope>NUCLEOTIDE SEQUENCE [LARGE SCALE GENOMIC DNA]</scope>
    <source>
        <strain evidence="2 3">CBS 962.96</strain>
    </source>
</reference>